<dbReference type="SMART" id="SM00504">
    <property type="entry name" value="Ubox"/>
    <property type="match status" value="1"/>
</dbReference>
<protein>
    <recommendedName>
        <fullName evidence="8">E3 ubiquitin-protein ligase CHIP</fullName>
        <ecNumber evidence="3">2.3.2.27</ecNumber>
    </recommendedName>
    <alternativeName>
        <fullName evidence="9">RING-type E3 ubiquitin transferase CHIP</fullName>
    </alternativeName>
</protein>
<proteinExistence type="predicted"/>
<dbReference type="Gene3D" id="3.30.40.10">
    <property type="entry name" value="Zinc/RING finger domain, C3HC4 (zinc finger)"/>
    <property type="match status" value="1"/>
</dbReference>
<dbReference type="SUPFAM" id="SSF48452">
    <property type="entry name" value="TPR-like"/>
    <property type="match status" value="1"/>
</dbReference>
<feature type="repeat" description="TPR" evidence="10">
    <location>
        <begin position="34"/>
        <end position="67"/>
    </location>
</feature>
<comment type="catalytic activity">
    <reaction evidence="1">
        <text>S-ubiquitinyl-[E2 ubiquitin-conjugating enzyme]-L-cysteine + [acceptor protein]-L-lysine = [E2 ubiquitin-conjugating enzyme]-L-cysteine + N(6)-ubiquitinyl-[acceptor protein]-L-lysine.</text>
        <dbReference type="EC" id="2.3.2.27"/>
    </reaction>
</comment>
<comment type="pathway">
    <text evidence="2">Protein modification; protein ubiquitination.</text>
</comment>
<feature type="region of interest" description="Disordered" evidence="11">
    <location>
        <begin position="12"/>
        <end position="38"/>
    </location>
</feature>
<feature type="compositionally biased region" description="Basic and acidic residues" evidence="11">
    <location>
        <begin position="13"/>
        <end position="38"/>
    </location>
</feature>
<feature type="domain" description="U-box" evidence="12">
    <location>
        <begin position="390"/>
        <end position="464"/>
    </location>
</feature>
<reference evidence="13 14" key="1">
    <citation type="submission" date="2024-09" db="EMBL/GenBank/DDBJ databases">
        <title>Chromosome-scale assembly of Riccia sorocarpa.</title>
        <authorList>
            <person name="Paukszto L."/>
        </authorList>
    </citation>
    <scope>NUCLEOTIDE SEQUENCE [LARGE SCALE GENOMIC DNA]</scope>
    <source>
        <strain evidence="13">LP-2024</strain>
        <tissue evidence="13">Aerial parts of the thallus</tissue>
    </source>
</reference>
<evidence type="ECO:0000256" key="1">
    <source>
        <dbReference type="ARBA" id="ARBA00000900"/>
    </source>
</evidence>
<evidence type="ECO:0000256" key="8">
    <source>
        <dbReference type="ARBA" id="ARBA00044534"/>
    </source>
</evidence>
<evidence type="ECO:0000313" key="13">
    <source>
        <dbReference type="EMBL" id="KAL3701223.1"/>
    </source>
</evidence>
<dbReference type="Pfam" id="PF04564">
    <property type="entry name" value="U-box"/>
    <property type="match status" value="1"/>
</dbReference>
<keyword evidence="6" id="KW-0833">Ubl conjugation pathway</keyword>
<dbReference type="PANTHER" id="PTHR46803:SF2">
    <property type="entry name" value="E3 UBIQUITIN-PROTEIN LIGASE CHIP"/>
    <property type="match status" value="1"/>
</dbReference>
<dbReference type="CDD" id="cd16654">
    <property type="entry name" value="RING-Ubox_CHIP"/>
    <property type="match status" value="1"/>
</dbReference>
<evidence type="ECO:0000256" key="3">
    <source>
        <dbReference type="ARBA" id="ARBA00012483"/>
    </source>
</evidence>
<keyword evidence="5" id="KW-0677">Repeat</keyword>
<evidence type="ECO:0000256" key="7">
    <source>
        <dbReference type="ARBA" id="ARBA00022803"/>
    </source>
</evidence>
<accession>A0ABD3IC29</accession>
<dbReference type="AlphaFoldDB" id="A0ABD3IC29"/>
<dbReference type="PANTHER" id="PTHR46803">
    <property type="entry name" value="E3 UBIQUITIN-PROTEIN LIGASE CHIP"/>
    <property type="match status" value="1"/>
</dbReference>
<dbReference type="InterPro" id="IPR011990">
    <property type="entry name" value="TPR-like_helical_dom_sf"/>
</dbReference>
<name>A0ABD3IC29_9MARC</name>
<keyword evidence="7 10" id="KW-0802">TPR repeat</keyword>
<gene>
    <name evidence="13" type="ORF">R1sor_019245</name>
</gene>
<dbReference type="InterPro" id="IPR045202">
    <property type="entry name" value="CHIP_RING-Ubox"/>
</dbReference>
<dbReference type="Proteomes" id="UP001633002">
    <property type="component" value="Unassembled WGS sequence"/>
</dbReference>
<evidence type="ECO:0000256" key="5">
    <source>
        <dbReference type="ARBA" id="ARBA00022737"/>
    </source>
</evidence>
<evidence type="ECO:0000256" key="10">
    <source>
        <dbReference type="PROSITE-ProRule" id="PRU00339"/>
    </source>
</evidence>
<dbReference type="InterPro" id="IPR003613">
    <property type="entry name" value="Ubox_domain"/>
</dbReference>
<comment type="caution">
    <text evidence="13">The sequence shown here is derived from an EMBL/GenBank/DDBJ whole genome shotgun (WGS) entry which is preliminary data.</text>
</comment>
<evidence type="ECO:0000256" key="4">
    <source>
        <dbReference type="ARBA" id="ARBA00022679"/>
    </source>
</evidence>
<dbReference type="EC" id="2.3.2.27" evidence="3"/>
<organism evidence="13 14">
    <name type="scientific">Riccia sorocarpa</name>
    <dbReference type="NCBI Taxonomy" id="122646"/>
    <lineage>
        <taxon>Eukaryota</taxon>
        <taxon>Viridiplantae</taxon>
        <taxon>Streptophyta</taxon>
        <taxon>Embryophyta</taxon>
        <taxon>Marchantiophyta</taxon>
        <taxon>Marchantiopsida</taxon>
        <taxon>Marchantiidae</taxon>
        <taxon>Marchantiales</taxon>
        <taxon>Ricciaceae</taxon>
        <taxon>Riccia</taxon>
    </lineage>
</organism>
<dbReference type="SMART" id="SM00028">
    <property type="entry name" value="TPR"/>
    <property type="match status" value="3"/>
</dbReference>
<dbReference type="Gene3D" id="1.25.40.10">
    <property type="entry name" value="Tetratricopeptide repeat domain"/>
    <property type="match status" value="1"/>
</dbReference>
<dbReference type="PROSITE" id="PS50005">
    <property type="entry name" value="TPR"/>
    <property type="match status" value="1"/>
</dbReference>
<keyword evidence="14" id="KW-1185">Reference proteome</keyword>
<dbReference type="InterPro" id="IPR013083">
    <property type="entry name" value="Znf_RING/FYVE/PHD"/>
</dbReference>
<dbReference type="InterPro" id="IPR019734">
    <property type="entry name" value="TPR_rpt"/>
</dbReference>
<feature type="compositionally biased region" description="Basic and acidic residues" evidence="11">
    <location>
        <begin position="267"/>
        <end position="293"/>
    </location>
</feature>
<dbReference type="GO" id="GO:0016567">
    <property type="term" value="P:protein ubiquitination"/>
    <property type="evidence" value="ECO:0007669"/>
    <property type="project" value="UniProtKB-ARBA"/>
</dbReference>
<evidence type="ECO:0000313" key="14">
    <source>
        <dbReference type="Proteomes" id="UP001633002"/>
    </source>
</evidence>
<evidence type="ECO:0000256" key="2">
    <source>
        <dbReference type="ARBA" id="ARBA00004906"/>
    </source>
</evidence>
<sequence>MWVPDCGRLAENSIDRNERQRPTDMTKKEAQKQAEAAKKKGNEYFKKEKLGAAIDAYTEAITLCPEVPVYWTNRALCERKRNEWEKVEADCRKALELDNKSVKGHYFLGLALLHYQQYGRAVAELEKALDLGRGETNGNYMVEEIWQELAKARYTQWEEDAHSRRQQLHDLQTFLQNLMRSENQKKLREIISVMVSTTTGNPADTDSSPPPAPDQSKQRAVDGNPEDETKIRYPEIHGSGFYPPVYEENEGSPHSSTEDSTTEEAEGLEKEDDKSVEPEVRDAPEEHHAPKARADRRRSFQIRLRKFMDSGYFESDGVAEGLSVIQHKEEPDEKVPYSIYDVYKVFKELVKLQQGEAGKELLRTTELYERRSKALNEVFKKLAAPDIPDEDPDYLCCSITMEIFRDPVMTPSGISYERAALEEHLRTVGNFDPVSRIPLTRDQVYPNLALRNAVQAYLADHGWAYKT</sequence>
<feature type="region of interest" description="Disordered" evidence="11">
    <location>
        <begin position="198"/>
        <end position="296"/>
    </location>
</feature>
<dbReference type="SUPFAM" id="SSF57850">
    <property type="entry name" value="RING/U-box"/>
    <property type="match status" value="1"/>
</dbReference>
<dbReference type="EMBL" id="JBJQOH010000001">
    <property type="protein sequence ID" value="KAL3701223.1"/>
    <property type="molecule type" value="Genomic_DNA"/>
</dbReference>
<keyword evidence="4" id="KW-0808">Transferase</keyword>
<evidence type="ECO:0000259" key="12">
    <source>
        <dbReference type="PROSITE" id="PS51698"/>
    </source>
</evidence>
<evidence type="ECO:0000256" key="6">
    <source>
        <dbReference type="ARBA" id="ARBA00022786"/>
    </source>
</evidence>
<evidence type="ECO:0000256" key="9">
    <source>
        <dbReference type="ARBA" id="ARBA00044543"/>
    </source>
</evidence>
<dbReference type="PROSITE" id="PS51698">
    <property type="entry name" value="U_BOX"/>
    <property type="match status" value="1"/>
</dbReference>
<dbReference type="GO" id="GO:0061630">
    <property type="term" value="F:ubiquitin protein ligase activity"/>
    <property type="evidence" value="ECO:0007669"/>
    <property type="project" value="UniProtKB-EC"/>
</dbReference>
<evidence type="ECO:0000256" key="11">
    <source>
        <dbReference type="SAM" id="MobiDB-lite"/>
    </source>
</evidence>